<accession>A0AAV0KEY4</accession>
<keyword evidence="5" id="KW-1185">Reference proteome</keyword>
<evidence type="ECO:0000256" key="2">
    <source>
        <dbReference type="SAM" id="MobiDB-lite"/>
    </source>
</evidence>
<evidence type="ECO:0000313" key="5">
    <source>
        <dbReference type="Proteomes" id="UP001154282"/>
    </source>
</evidence>
<dbReference type="PROSITE" id="PS50137">
    <property type="entry name" value="DS_RBD"/>
    <property type="match status" value="1"/>
</dbReference>
<feature type="region of interest" description="Disordered" evidence="2">
    <location>
        <begin position="1"/>
        <end position="20"/>
    </location>
</feature>
<name>A0AAV0KEY4_9ROSI</name>
<dbReference type="GO" id="GO:0003723">
    <property type="term" value="F:RNA binding"/>
    <property type="evidence" value="ECO:0007669"/>
    <property type="project" value="UniProtKB-UniRule"/>
</dbReference>
<dbReference type="SMART" id="SM00358">
    <property type="entry name" value="DSRM"/>
    <property type="match status" value="1"/>
</dbReference>
<dbReference type="SUPFAM" id="SSF54768">
    <property type="entry name" value="dsRNA-binding domain-like"/>
    <property type="match status" value="1"/>
</dbReference>
<evidence type="ECO:0000313" key="4">
    <source>
        <dbReference type="EMBL" id="CAI0420909.1"/>
    </source>
</evidence>
<dbReference type="Proteomes" id="UP001154282">
    <property type="component" value="Unassembled WGS sequence"/>
</dbReference>
<dbReference type="InterPro" id="IPR014720">
    <property type="entry name" value="dsRBD_dom"/>
</dbReference>
<dbReference type="Pfam" id="PF14709">
    <property type="entry name" value="DND1_DSRM"/>
    <property type="match status" value="1"/>
</dbReference>
<organism evidence="4 5">
    <name type="scientific">Linum tenue</name>
    <dbReference type="NCBI Taxonomy" id="586396"/>
    <lineage>
        <taxon>Eukaryota</taxon>
        <taxon>Viridiplantae</taxon>
        <taxon>Streptophyta</taxon>
        <taxon>Embryophyta</taxon>
        <taxon>Tracheophyta</taxon>
        <taxon>Spermatophyta</taxon>
        <taxon>Magnoliopsida</taxon>
        <taxon>eudicotyledons</taxon>
        <taxon>Gunneridae</taxon>
        <taxon>Pentapetalae</taxon>
        <taxon>rosids</taxon>
        <taxon>fabids</taxon>
        <taxon>Malpighiales</taxon>
        <taxon>Linaceae</taxon>
        <taxon>Linum</taxon>
    </lineage>
</organism>
<keyword evidence="1" id="KW-0694">RNA-binding</keyword>
<dbReference type="EMBL" id="CAMGYJ010000005">
    <property type="protein sequence ID" value="CAI0420909.1"/>
    <property type="molecule type" value="Genomic_DNA"/>
</dbReference>
<feature type="domain" description="DRBM" evidence="3">
    <location>
        <begin position="80"/>
        <end position="159"/>
    </location>
</feature>
<sequence>MESLPQMMASLNPTEVNKLDDQANTETGLLALTKRHRPEYISSNPCKTQDQDTAMAERTCGAETTVPPALDHPGEAKVISSKTMLHQVCSANKWKLPEYEWRLEQGPAHMTLFTCKVIVEIRAEGAASSTFLECFSNPMPQKKAATEHASSGAIWYLKQLGYFPPEGKAKSKRRKNNHKKPKTEGVYDSTSQCISQVGFLLTSKD</sequence>
<comment type="caution">
    <text evidence="4">The sequence shown here is derived from an EMBL/GenBank/DDBJ whole genome shotgun (WGS) entry which is preliminary data.</text>
</comment>
<evidence type="ECO:0000256" key="1">
    <source>
        <dbReference type="PROSITE-ProRule" id="PRU00266"/>
    </source>
</evidence>
<protein>
    <recommendedName>
        <fullName evidence="3">DRBM domain-containing protein</fullName>
    </recommendedName>
</protein>
<dbReference type="Gene3D" id="3.30.160.20">
    <property type="match status" value="1"/>
</dbReference>
<reference evidence="4" key="1">
    <citation type="submission" date="2022-08" db="EMBL/GenBank/DDBJ databases">
        <authorList>
            <person name="Gutierrez-Valencia J."/>
        </authorList>
    </citation>
    <scope>NUCLEOTIDE SEQUENCE</scope>
</reference>
<feature type="region of interest" description="Disordered" evidence="2">
    <location>
        <begin position="166"/>
        <end position="187"/>
    </location>
</feature>
<evidence type="ECO:0000259" key="3">
    <source>
        <dbReference type="PROSITE" id="PS50137"/>
    </source>
</evidence>
<proteinExistence type="predicted"/>
<gene>
    <name evidence="4" type="ORF">LITE_LOCUS18555</name>
</gene>
<feature type="compositionally biased region" description="Basic residues" evidence="2">
    <location>
        <begin position="170"/>
        <end position="181"/>
    </location>
</feature>
<dbReference type="AlphaFoldDB" id="A0AAV0KEY4"/>